<organism evidence="1">
    <name type="scientific">marine sediment metagenome</name>
    <dbReference type="NCBI Taxonomy" id="412755"/>
    <lineage>
        <taxon>unclassified sequences</taxon>
        <taxon>metagenomes</taxon>
        <taxon>ecological metagenomes</taxon>
    </lineage>
</organism>
<gene>
    <name evidence="1" type="ORF">LCGC14_1682530</name>
</gene>
<reference evidence="1" key="1">
    <citation type="journal article" date="2015" name="Nature">
        <title>Complex archaea that bridge the gap between prokaryotes and eukaryotes.</title>
        <authorList>
            <person name="Spang A."/>
            <person name="Saw J.H."/>
            <person name="Jorgensen S.L."/>
            <person name="Zaremba-Niedzwiedzka K."/>
            <person name="Martijn J."/>
            <person name="Lind A.E."/>
            <person name="van Eijk R."/>
            <person name="Schleper C."/>
            <person name="Guy L."/>
            <person name="Ettema T.J."/>
        </authorList>
    </citation>
    <scope>NUCLEOTIDE SEQUENCE</scope>
</reference>
<protein>
    <submittedName>
        <fullName evidence="1">Uncharacterized protein</fullName>
    </submittedName>
</protein>
<name>A0A0F9HNB2_9ZZZZ</name>
<proteinExistence type="predicted"/>
<evidence type="ECO:0000313" key="1">
    <source>
        <dbReference type="EMBL" id="KKM16771.1"/>
    </source>
</evidence>
<comment type="caution">
    <text evidence="1">The sequence shown here is derived from an EMBL/GenBank/DDBJ whole genome shotgun (WGS) entry which is preliminary data.</text>
</comment>
<dbReference type="EMBL" id="LAZR01014603">
    <property type="protein sequence ID" value="KKM16771.1"/>
    <property type="molecule type" value="Genomic_DNA"/>
</dbReference>
<dbReference type="AlphaFoldDB" id="A0A0F9HNB2"/>
<accession>A0A0F9HNB2</accession>
<sequence length="24" mass="2955">MQRCHYLTVVYLNFVLKIKRSRAD</sequence>
<feature type="non-terminal residue" evidence="1">
    <location>
        <position position="24"/>
    </location>
</feature>